<keyword evidence="4" id="KW-0862">Zinc</keyword>
<evidence type="ECO:0000313" key="6">
    <source>
        <dbReference type="EMBL" id="TPW27545.1"/>
    </source>
</evidence>
<dbReference type="AlphaFoldDB" id="A0A506U3G0"/>
<keyword evidence="7" id="KW-1185">Reference proteome</keyword>
<dbReference type="GO" id="GO:0016811">
    <property type="term" value="F:hydrolase activity, acting on carbon-nitrogen (but not peptide) bonds, in linear amides"/>
    <property type="evidence" value="ECO:0007669"/>
    <property type="project" value="InterPro"/>
</dbReference>
<keyword evidence="3" id="KW-0378">Hydrolase</keyword>
<evidence type="ECO:0000259" key="5">
    <source>
        <dbReference type="Pfam" id="PF24827"/>
    </source>
</evidence>
<dbReference type="PANTHER" id="PTHR37326:SF1">
    <property type="entry name" value="BLL3975 PROTEIN"/>
    <property type="match status" value="1"/>
</dbReference>
<comment type="cofactor">
    <cofactor evidence="1">
        <name>Zn(2+)</name>
        <dbReference type="ChEBI" id="CHEBI:29105"/>
    </cofactor>
</comment>
<name>A0A506U3G0_9HYPH</name>
<dbReference type="OrthoDB" id="9782876at2"/>
<dbReference type="CDD" id="cd06252">
    <property type="entry name" value="M14_ASTE_ASPA-like"/>
    <property type="match status" value="1"/>
</dbReference>
<keyword evidence="2" id="KW-0479">Metal-binding</keyword>
<dbReference type="Pfam" id="PF24827">
    <property type="entry name" value="AstE_AspA_cat"/>
    <property type="match status" value="1"/>
</dbReference>
<dbReference type="PANTHER" id="PTHR37326">
    <property type="entry name" value="BLL3975 PROTEIN"/>
    <property type="match status" value="1"/>
</dbReference>
<gene>
    <name evidence="6" type="ORF">FJU11_11155</name>
</gene>
<evidence type="ECO:0000313" key="7">
    <source>
        <dbReference type="Proteomes" id="UP000320314"/>
    </source>
</evidence>
<evidence type="ECO:0000256" key="2">
    <source>
        <dbReference type="ARBA" id="ARBA00022723"/>
    </source>
</evidence>
<evidence type="ECO:0000256" key="4">
    <source>
        <dbReference type="ARBA" id="ARBA00022833"/>
    </source>
</evidence>
<evidence type="ECO:0000256" key="1">
    <source>
        <dbReference type="ARBA" id="ARBA00001947"/>
    </source>
</evidence>
<dbReference type="Proteomes" id="UP000320314">
    <property type="component" value="Unassembled WGS sequence"/>
</dbReference>
<dbReference type="EMBL" id="VHLH01000020">
    <property type="protein sequence ID" value="TPW27545.1"/>
    <property type="molecule type" value="Genomic_DNA"/>
</dbReference>
<dbReference type="GO" id="GO:0016788">
    <property type="term" value="F:hydrolase activity, acting on ester bonds"/>
    <property type="evidence" value="ECO:0007669"/>
    <property type="project" value="InterPro"/>
</dbReference>
<evidence type="ECO:0000256" key="3">
    <source>
        <dbReference type="ARBA" id="ARBA00022801"/>
    </source>
</evidence>
<dbReference type="InterPro" id="IPR043795">
    <property type="entry name" value="N-alpha-Ac-DABA-like"/>
</dbReference>
<dbReference type="InterPro" id="IPR053138">
    <property type="entry name" value="N-alpha-Ac-DABA_deacetylase"/>
</dbReference>
<sequence length="362" mass="38770">MPDETDIRSILDRHIDRKVRRPSGDVPVIEPPASIHLDVDLDRDGNQSGSIRFPHSPNDDAWGAVLVPIVSIRNGGGPVLLAEAGNHGDEYEGAIALLELARELDWHDIKGQLILLPAVNAPAARVGRRCSPVDGLNFNRCFPGDFHGSISRQIAAYVYHALMPRAQVFLDLHSGGGSLEIMPSNTVEVVADPQQTEANLAGARAFGASHAVFVNNLGEPRTATAAASRRGLVTTGTEMMGGGFVDPQALRVCKTGIRNVMRQLGMLDEVPVTPTEPEVLSVARADAYHLSMTEGVFERRVALAARVDKGDLIGLVHDRFSPGTLPAEIRAAFAGTVYALRHPAMVSPGNCCVVLAEAGRRE</sequence>
<dbReference type="GO" id="GO:0046872">
    <property type="term" value="F:metal ion binding"/>
    <property type="evidence" value="ECO:0007669"/>
    <property type="project" value="UniProtKB-KW"/>
</dbReference>
<comment type="caution">
    <text evidence="6">The sequence shown here is derived from an EMBL/GenBank/DDBJ whole genome shotgun (WGS) entry which is preliminary data.</text>
</comment>
<reference evidence="6 7" key="1">
    <citation type="submission" date="2019-06" db="EMBL/GenBank/DDBJ databases">
        <authorList>
            <person name="Li M."/>
        </authorList>
    </citation>
    <scope>NUCLEOTIDE SEQUENCE [LARGE SCALE GENOMIC DNA]</scope>
    <source>
        <strain evidence="6 7">BGMRC6574</strain>
    </source>
</reference>
<dbReference type="InterPro" id="IPR055438">
    <property type="entry name" value="AstE_AspA_cat"/>
</dbReference>
<accession>A0A506U3G0</accession>
<feature type="domain" description="Succinylglutamate desuccinylase/Aspartoacylase catalytic" evidence="5">
    <location>
        <begin position="78"/>
        <end position="263"/>
    </location>
</feature>
<protein>
    <submittedName>
        <fullName evidence="6">Succinylglutamate desuccinylase</fullName>
    </submittedName>
</protein>
<organism evidence="6 7">
    <name type="scientific">Pararhizobium mangrovi</name>
    <dbReference type="NCBI Taxonomy" id="2590452"/>
    <lineage>
        <taxon>Bacteria</taxon>
        <taxon>Pseudomonadati</taxon>
        <taxon>Pseudomonadota</taxon>
        <taxon>Alphaproteobacteria</taxon>
        <taxon>Hyphomicrobiales</taxon>
        <taxon>Rhizobiaceae</taxon>
        <taxon>Rhizobium/Agrobacterium group</taxon>
        <taxon>Pararhizobium</taxon>
    </lineage>
</organism>
<dbReference type="SUPFAM" id="SSF53187">
    <property type="entry name" value="Zn-dependent exopeptidases"/>
    <property type="match status" value="1"/>
</dbReference>
<dbReference type="Gene3D" id="3.40.630.10">
    <property type="entry name" value="Zn peptidases"/>
    <property type="match status" value="1"/>
</dbReference>
<dbReference type="RefSeq" id="WP_141167138.1">
    <property type="nucleotide sequence ID" value="NZ_VHLH01000020.1"/>
</dbReference>
<proteinExistence type="predicted"/>
<dbReference type="PIRSF" id="PIRSF039012">
    <property type="entry name" value="ASP"/>
    <property type="match status" value="1"/>
</dbReference>